<comment type="caution">
    <text evidence="6">The sequence shown here is derived from an EMBL/GenBank/DDBJ whole genome shotgun (WGS) entry which is preliminary data.</text>
</comment>
<evidence type="ECO:0000313" key="7">
    <source>
        <dbReference type="Proteomes" id="UP001500582"/>
    </source>
</evidence>
<organism evidence="6 7">
    <name type="scientific">Mucilaginibacter gynuensis</name>
    <dbReference type="NCBI Taxonomy" id="1302236"/>
    <lineage>
        <taxon>Bacteria</taxon>
        <taxon>Pseudomonadati</taxon>
        <taxon>Bacteroidota</taxon>
        <taxon>Sphingobacteriia</taxon>
        <taxon>Sphingobacteriales</taxon>
        <taxon>Sphingobacteriaceae</taxon>
        <taxon>Mucilaginibacter</taxon>
    </lineage>
</organism>
<feature type="domain" description="MurNAc-LAA" evidence="5">
    <location>
        <begin position="107"/>
        <end position="292"/>
    </location>
</feature>
<feature type="chain" id="PRO_5045589437" description="N-acetylmuramoyl-L-alanine amidase" evidence="4">
    <location>
        <begin position="27"/>
        <end position="300"/>
    </location>
</feature>
<comment type="catalytic activity">
    <reaction evidence="1">
        <text>Hydrolyzes the link between N-acetylmuramoyl residues and L-amino acid residues in certain cell-wall glycopeptides.</text>
        <dbReference type="EC" id="3.5.1.28"/>
    </reaction>
</comment>
<dbReference type="Pfam" id="PF01520">
    <property type="entry name" value="Amidase_3"/>
    <property type="match status" value="1"/>
</dbReference>
<dbReference type="RefSeq" id="WP_345209306.1">
    <property type="nucleotide sequence ID" value="NZ_BAABFT010000001.1"/>
</dbReference>
<dbReference type="Proteomes" id="UP001500582">
    <property type="component" value="Unassembled WGS sequence"/>
</dbReference>
<dbReference type="PANTHER" id="PTHR30404:SF0">
    <property type="entry name" value="N-ACETYLMURAMOYL-L-ALANINE AMIDASE AMIC"/>
    <property type="match status" value="1"/>
</dbReference>
<evidence type="ECO:0000256" key="4">
    <source>
        <dbReference type="SAM" id="SignalP"/>
    </source>
</evidence>
<dbReference type="InterPro" id="IPR050695">
    <property type="entry name" value="N-acetylmuramoyl_amidase_3"/>
</dbReference>
<gene>
    <name evidence="6" type="ORF">GCM10023149_03990</name>
</gene>
<evidence type="ECO:0000256" key="1">
    <source>
        <dbReference type="ARBA" id="ARBA00001561"/>
    </source>
</evidence>
<keyword evidence="3" id="KW-0378">Hydrolase</keyword>
<dbReference type="EC" id="3.5.1.28" evidence="2"/>
<accession>A0ABP8FRN9</accession>
<dbReference type="CDD" id="cd02696">
    <property type="entry name" value="MurNAc-LAA"/>
    <property type="match status" value="1"/>
</dbReference>
<dbReference type="SMART" id="SM00646">
    <property type="entry name" value="Ami_3"/>
    <property type="match status" value="1"/>
</dbReference>
<evidence type="ECO:0000259" key="5">
    <source>
        <dbReference type="SMART" id="SM00646"/>
    </source>
</evidence>
<evidence type="ECO:0000256" key="3">
    <source>
        <dbReference type="ARBA" id="ARBA00022801"/>
    </source>
</evidence>
<dbReference type="InterPro" id="IPR002508">
    <property type="entry name" value="MurNAc-LAA_cat"/>
</dbReference>
<sequence length="300" mass="33497">MKNKTLKRLNYYFPLLLILFTLSSFQNDDGKPKRDTVQTSGFKIKTIVVDAGHGGHDPGAFGSHSNEKTVTLALALKLQKAIEKDLKDVNVIMTRTDDNFIELHRRSDIANKNQGQLFISLHCNSLAGRRVTEVTGYKKGKKGKKIPIYKTVSVPNRSGKGAMILVYGSRRVGAQEEALRENAVIYAEKDYKDNYAGYDPENPASVILLNTFRDKYRKQSIRLATLIDNEFTDTDGRVSAGVKEQVVLVLDHTAMPAVLVETGFINNPDDEAYLTSEEGQNEIVASVLQAIKNYKKQVEN</sequence>
<proteinExistence type="predicted"/>
<keyword evidence="7" id="KW-1185">Reference proteome</keyword>
<protein>
    <recommendedName>
        <fullName evidence="2">N-acetylmuramoyl-L-alanine amidase</fullName>
        <ecNumber evidence="2">3.5.1.28</ecNumber>
    </recommendedName>
</protein>
<keyword evidence="4" id="KW-0732">Signal</keyword>
<dbReference type="Gene3D" id="3.40.630.40">
    <property type="entry name" value="Zn-dependent exopeptidases"/>
    <property type="match status" value="1"/>
</dbReference>
<evidence type="ECO:0000313" key="6">
    <source>
        <dbReference type="EMBL" id="GAA4309615.1"/>
    </source>
</evidence>
<reference evidence="7" key="1">
    <citation type="journal article" date="2019" name="Int. J. Syst. Evol. Microbiol.">
        <title>The Global Catalogue of Microorganisms (GCM) 10K type strain sequencing project: providing services to taxonomists for standard genome sequencing and annotation.</title>
        <authorList>
            <consortium name="The Broad Institute Genomics Platform"/>
            <consortium name="The Broad Institute Genome Sequencing Center for Infectious Disease"/>
            <person name="Wu L."/>
            <person name="Ma J."/>
        </authorList>
    </citation>
    <scope>NUCLEOTIDE SEQUENCE [LARGE SCALE GENOMIC DNA]</scope>
    <source>
        <strain evidence="7">JCM 17705</strain>
    </source>
</reference>
<evidence type="ECO:0000256" key="2">
    <source>
        <dbReference type="ARBA" id="ARBA00011901"/>
    </source>
</evidence>
<feature type="signal peptide" evidence="4">
    <location>
        <begin position="1"/>
        <end position="26"/>
    </location>
</feature>
<dbReference type="EMBL" id="BAABFT010000001">
    <property type="protein sequence ID" value="GAA4309615.1"/>
    <property type="molecule type" value="Genomic_DNA"/>
</dbReference>
<name>A0ABP8FRN9_9SPHI</name>
<dbReference type="SUPFAM" id="SSF53187">
    <property type="entry name" value="Zn-dependent exopeptidases"/>
    <property type="match status" value="1"/>
</dbReference>
<dbReference type="PANTHER" id="PTHR30404">
    <property type="entry name" value="N-ACETYLMURAMOYL-L-ALANINE AMIDASE"/>
    <property type="match status" value="1"/>
</dbReference>